<feature type="domain" description="Ig-like" evidence="7">
    <location>
        <begin position="1998"/>
        <end position="2094"/>
    </location>
</feature>
<keyword evidence="2" id="KW-0964">Secreted</keyword>
<feature type="domain" description="Ig-like" evidence="7">
    <location>
        <begin position="639"/>
        <end position="719"/>
    </location>
</feature>
<feature type="domain" description="Ig-like" evidence="7">
    <location>
        <begin position="1361"/>
        <end position="1401"/>
    </location>
</feature>
<dbReference type="InterPro" id="IPR056475">
    <property type="entry name" value="GBD_Hemicentin/VWA7"/>
</dbReference>
<sequence length="2424" mass="267107">MKFCEKNQNMYSVTMLILILSLVIRHVTCQSQSVVLSAPSETTSQAASLAFVFDITGSMFDDLVQVIHGAARILKTTLARQVKPLQNYVLVPFHDPDIGPVLVTTDPDEFQRELNDLYVQGGGDCPEMTIGAIKEALDVSLPNSFVYVFTDARAKDYYLTEEVLALIQQKQSQVVFVLTGDCGDQTHIGYRVFEQIASTSSGQVFLLEKHQVDQVLNFVRLAVKARKVNLMSIDREESGWEQFRLPIDTKLREFTISVSGESPDIRLFNPLGQEITEGNGLRGLLNLRKAKVVSFKKPLAGVWTLEIESSSPHTVRVTGLSTVDFVAGFSQHPETQIRDTFLRPLADTEGYQIQRTTPTAIKPRPPALPQVLMPQITRGFYDSTASIVCSVNSEIPYYVQWYRDGVERGRRLFFDDSANVTYEVPYANTFSEGIYICNATNMAGSDIAQTFLDISEPPPTLYPPQNASVLPGEDAVLTCAAFSTVDYNITWYRRYPEERIYSNQKYTVFNNGSLLIRRTKDADKGEYICRAANEGGHTDAIASLNLQVKPVVYVEPQDTNFISGGTVNLTCHAKGNPAPNVYWIQRGEVIIPNERILINKNKISMSNLLRADEGEYGCLAENKAGNTVAIAVLHYIETPQIVLYQEKVLVASGDTAKLTCAATGIPEPQIAWYRGDTQLTSLSYVQISDSGISIIGAQEQDAGDYRCVATNEAAEPIITQEPYNVASDIGTNATLRCVATGIPPPKIYWKTQDGSRISTGGRFTQLPSGGLFVQNLKSNDRGRYTCVVQNQFGVVESSAFLTVTGIVPPVIAAASPFIVVNEGDNVDLSCVVLDGKPKPLVSWLKNGQVLSETNHIIRQSPGMVRISDIQEKHEGEYTCIASNVGGNATYIVNIDVQVKPKHVVEGEEDTKKNFTIREGSGVILPCRVSGDPPPEITWYKDGSPISPIDTHYFILEDGGLEIFSAEAADSGKYRCVATNIAGTIDKNIQLFVEVPPSIDGEQNEEYTITENTTVTLPCIVNGQPVPTTTWRKNFVPFEPTESKYVFSDLGLTIREAKVSDKAFYECVATNVAGSATKVITLIVQNGARDITLHVGETAILNCESSGDPEPTVLWKKDNVILDTAGDEGFEVVEGGSLRIVGARLEDDGSYICKATNPAGSAEKEFYLTVHEPPYMPDNLPNSANITEGDVVILPCPATGTPKPDILWYKDENEITGEELGVNILDDGSLQIENSEADDSGRYKCEATNIAGTITRTVDLKILVPPKIIGDDTPGRPLARKVVVNDSITLECPVEADPPPEIEWFKNGSPLPEDDRLVISENGKHLTINKADVSDTARYKCRAKNVAGETDKAFDLDVYVPPSVETSTVSPDQMNVTVGNPLYINCPVTGIPQPEIVWLKDGDVISAELDPNYEILASGRRLKVIVAKVTDAGLPPNVEKPGEITTTEVKTENILRLSCPASGIPRPEIKWFKNTQAITANTTRYFLLDDGWTLVIKDAQQEDTARFTCRAKNVAGQNEKIFNVNVLVPAQILRENLNTNHTVVLNGNLQINCPVEGIPSPTIVWYKNGVKLNPTIHRRYELTSGGRVLRLHSAQLADTAVFNCEVSNKAGSDNQDFNVNVYVPSSIDTGGINTNPKITVDNTLTINCPATGIPPPVIQWFRNSQLITLDNMPNARFKANGRQLEIVNAKVSDTGRYTCQARNDAGTTKLNFDVEVQVPPKIANNTETDPKVILGEATTIICPASGTPEPDIIWLKNDQPIDFDVESNLERRQNGKELYIRQAEVSDTGVYTCIAKNEAGERRKDFTLDVWEIPHIDENGFTKLTKVNKGRTTVLNCPASGIPKPDILWLKNGQPLGADNRLQLSLDGRELKIVNTTETDSGTYTCQATNSAGEDEVSMELSVLVPPSIDESNVVYNPRVIQDRDVILECPVSGIPTPIVEWLINGQSFQPTERVYTENNNRQLVIHQAQVRDTAAYTCIATNEAGKLRKIFNLEVLVPAEIKREGLVTELTVKQNGTITIHCPATGIPQPSILWSRGDDDVPLLDLEYDFVNLRVYDNDQKLEISNAQVEDAGKYTCTATNVGRDEVHYNLRVFVPPIIDRHHAIDEFIVIEGDLVELVCPVVGIPEPLITWKKDGFWNEFVLYVVESNMNLDRTYAQIPPRLIGSRLRKKTVVIDHQLVLECPSVGIPPPKLTWERRRQTIPEYGTPSVRLLDKGRQLVLINAQLIDAGSYKCIISNPAGDTSLEYIVDVLVPPIIEETGLSQVTGLVNTRVMLTCNTDGLPKPIVTWEKDGASFPTHGLRHHMHQRGSIEFSSVRLEDAGNYLCIATNTAGNTTRAVTLDVQVRPSVIGSSNIKMSVVQGTDVTLPCNVQGEPFPRISWQKGATLVTGNSDDGLYKYNLYTFTYVVSKIFSYTCILQIMNLE</sequence>
<evidence type="ECO:0000256" key="2">
    <source>
        <dbReference type="ARBA" id="ARBA00022525"/>
    </source>
</evidence>
<dbReference type="SUPFAM" id="SSF48726">
    <property type="entry name" value="Immunoglobulin"/>
    <property type="match status" value="21"/>
</dbReference>
<dbReference type="InterPro" id="IPR003598">
    <property type="entry name" value="Ig_sub2"/>
</dbReference>
<feature type="domain" description="Ig-like" evidence="7">
    <location>
        <begin position="369"/>
        <end position="455"/>
    </location>
</feature>
<dbReference type="InterPro" id="IPR056861">
    <property type="entry name" value="HMCN1-like_VWA"/>
</dbReference>
<dbReference type="InterPro" id="IPR013106">
    <property type="entry name" value="Ig_V-set"/>
</dbReference>
<feature type="domain" description="Ig-like" evidence="7">
    <location>
        <begin position="550"/>
        <end position="629"/>
    </location>
</feature>
<feature type="domain" description="Ig-like" evidence="7">
    <location>
        <begin position="1719"/>
        <end position="1806"/>
    </location>
</feature>
<feature type="domain" description="Ig-like" evidence="7">
    <location>
        <begin position="1623"/>
        <end position="1714"/>
    </location>
</feature>
<evidence type="ECO:0000256" key="5">
    <source>
        <dbReference type="ARBA" id="ARBA00023319"/>
    </source>
</evidence>
<dbReference type="Gene3D" id="3.40.50.410">
    <property type="entry name" value="von Willebrand factor, type A domain"/>
    <property type="match status" value="1"/>
</dbReference>
<dbReference type="CDD" id="cd00198">
    <property type="entry name" value="vWFA"/>
    <property type="match status" value="1"/>
</dbReference>
<feature type="domain" description="Ig-like" evidence="7">
    <location>
        <begin position="1434"/>
        <end position="1524"/>
    </location>
</feature>
<feature type="domain" description="Ig-like" evidence="7">
    <location>
        <begin position="730"/>
        <end position="802"/>
    </location>
</feature>
<evidence type="ECO:0000259" key="7">
    <source>
        <dbReference type="PROSITE" id="PS50835"/>
    </source>
</evidence>
<dbReference type="InterPro" id="IPR013783">
    <property type="entry name" value="Ig-like_fold"/>
</dbReference>
<dbReference type="SMART" id="SM00406">
    <property type="entry name" value="IGv"/>
    <property type="match status" value="9"/>
</dbReference>
<keyword evidence="3 6" id="KW-0732">Signal</keyword>
<dbReference type="Pfam" id="PF23560">
    <property type="entry name" value="GBD_Hemicentin"/>
    <property type="match status" value="1"/>
</dbReference>
<feature type="domain" description="Ig-like" evidence="7">
    <location>
        <begin position="1906"/>
        <end position="1994"/>
    </location>
</feature>
<feature type="domain" description="Ig-like" evidence="7">
    <location>
        <begin position="1528"/>
        <end position="1619"/>
    </location>
</feature>
<gene>
    <name evidence="8" type="ORF">KUTeg_021712</name>
</gene>
<feature type="domain" description="Ig-like" evidence="7">
    <location>
        <begin position="1265"/>
        <end position="1356"/>
    </location>
</feature>
<dbReference type="Pfam" id="PF13927">
    <property type="entry name" value="Ig_3"/>
    <property type="match status" value="3"/>
</dbReference>
<dbReference type="PANTHER" id="PTHR10075">
    <property type="entry name" value="BASIGIN RELATED"/>
    <property type="match status" value="1"/>
</dbReference>
<evidence type="ECO:0000256" key="3">
    <source>
        <dbReference type="ARBA" id="ARBA00022729"/>
    </source>
</evidence>
<comment type="caution">
    <text evidence="8">The sequence shown here is derived from an EMBL/GenBank/DDBJ whole genome shotgun (WGS) entry which is preliminary data.</text>
</comment>
<dbReference type="InterPro" id="IPR036465">
    <property type="entry name" value="vWFA_dom_sf"/>
</dbReference>
<evidence type="ECO:0000313" key="8">
    <source>
        <dbReference type="EMBL" id="KAJ8300193.1"/>
    </source>
</evidence>
<dbReference type="InterPro" id="IPR013098">
    <property type="entry name" value="Ig_I-set"/>
</dbReference>
<feature type="domain" description="Ig-like" evidence="7">
    <location>
        <begin position="900"/>
        <end position="989"/>
    </location>
</feature>
<dbReference type="InterPro" id="IPR003599">
    <property type="entry name" value="Ig_sub"/>
</dbReference>
<feature type="domain" description="Ig-like" evidence="7">
    <location>
        <begin position="2254"/>
        <end position="2342"/>
    </location>
</feature>
<feature type="domain" description="Ig-like" evidence="7">
    <location>
        <begin position="457"/>
        <end position="545"/>
    </location>
</feature>
<evidence type="ECO:0000256" key="1">
    <source>
        <dbReference type="ARBA" id="ARBA00004613"/>
    </source>
</evidence>
<dbReference type="PROSITE" id="PS50835">
    <property type="entry name" value="IG_LIKE"/>
    <property type="match status" value="22"/>
</dbReference>
<name>A0ABQ9EA95_TEGGR</name>
<dbReference type="SMART" id="SM00409">
    <property type="entry name" value="IG"/>
    <property type="match status" value="21"/>
</dbReference>
<dbReference type="SUPFAM" id="SSF53300">
    <property type="entry name" value="vWA-like"/>
    <property type="match status" value="1"/>
</dbReference>
<feature type="domain" description="Ig-like" evidence="7">
    <location>
        <begin position="808"/>
        <end position="897"/>
    </location>
</feature>
<keyword evidence="5" id="KW-0393">Immunoglobulin domain</keyword>
<dbReference type="InterPro" id="IPR036179">
    <property type="entry name" value="Ig-like_dom_sf"/>
</dbReference>
<feature type="domain" description="Ig-like" evidence="7">
    <location>
        <begin position="996"/>
        <end position="1080"/>
    </location>
</feature>
<feature type="domain" description="Ig-like" evidence="7">
    <location>
        <begin position="1095"/>
        <end position="1168"/>
    </location>
</feature>
<dbReference type="SMART" id="SM00408">
    <property type="entry name" value="IGc2"/>
    <property type="match status" value="20"/>
</dbReference>
<dbReference type="Gene3D" id="2.60.40.10">
    <property type="entry name" value="Immunoglobulins"/>
    <property type="match status" value="23"/>
</dbReference>
<dbReference type="Proteomes" id="UP001217089">
    <property type="component" value="Unassembled WGS sequence"/>
</dbReference>
<dbReference type="Pfam" id="PF25106">
    <property type="entry name" value="VWA_4"/>
    <property type="match status" value="1"/>
</dbReference>
<dbReference type="CDD" id="cd00096">
    <property type="entry name" value="Ig"/>
    <property type="match status" value="4"/>
</dbReference>
<dbReference type="Pfam" id="PF07679">
    <property type="entry name" value="I-set"/>
    <property type="match status" value="17"/>
</dbReference>
<comment type="subcellular location">
    <subcellularLocation>
        <location evidence="1">Secreted</location>
    </subcellularLocation>
</comment>
<feature type="domain" description="Ig-like" evidence="7">
    <location>
        <begin position="1813"/>
        <end position="1901"/>
    </location>
</feature>
<protein>
    <recommendedName>
        <fullName evidence="7">Ig-like domain-containing protein</fullName>
    </recommendedName>
</protein>
<feature type="signal peptide" evidence="6">
    <location>
        <begin position="1"/>
        <end position="29"/>
    </location>
</feature>
<evidence type="ECO:0000256" key="4">
    <source>
        <dbReference type="ARBA" id="ARBA00023180"/>
    </source>
</evidence>
<evidence type="ECO:0000256" key="6">
    <source>
        <dbReference type="SAM" id="SignalP"/>
    </source>
</evidence>
<dbReference type="InterPro" id="IPR007110">
    <property type="entry name" value="Ig-like_dom"/>
</dbReference>
<accession>A0ABQ9EA95</accession>
<organism evidence="8 9">
    <name type="scientific">Tegillarca granosa</name>
    <name type="common">Malaysian cockle</name>
    <name type="synonym">Anadara granosa</name>
    <dbReference type="NCBI Taxonomy" id="220873"/>
    <lineage>
        <taxon>Eukaryota</taxon>
        <taxon>Metazoa</taxon>
        <taxon>Spiralia</taxon>
        <taxon>Lophotrochozoa</taxon>
        <taxon>Mollusca</taxon>
        <taxon>Bivalvia</taxon>
        <taxon>Autobranchia</taxon>
        <taxon>Pteriomorphia</taxon>
        <taxon>Arcoida</taxon>
        <taxon>Arcoidea</taxon>
        <taxon>Arcidae</taxon>
        <taxon>Tegillarca</taxon>
    </lineage>
</organism>
<feature type="domain" description="Ig-like" evidence="7">
    <location>
        <begin position="2347"/>
        <end position="2424"/>
    </location>
</feature>
<keyword evidence="9" id="KW-1185">Reference proteome</keyword>
<evidence type="ECO:0000313" key="9">
    <source>
        <dbReference type="Proteomes" id="UP001217089"/>
    </source>
</evidence>
<feature type="domain" description="Ig-like" evidence="7">
    <location>
        <begin position="1172"/>
        <end position="1260"/>
    </location>
</feature>
<feature type="domain" description="Ig-like" evidence="7">
    <location>
        <begin position="2096"/>
        <end position="2250"/>
    </location>
</feature>
<proteinExistence type="predicted"/>
<dbReference type="PANTHER" id="PTHR10075:SF14">
    <property type="entry name" value="CELL ADHESION MOLECULE DSCAM2-RELATED"/>
    <property type="match status" value="1"/>
</dbReference>
<reference evidence="8 9" key="1">
    <citation type="submission" date="2022-12" db="EMBL/GenBank/DDBJ databases">
        <title>Chromosome-level genome of Tegillarca granosa.</title>
        <authorList>
            <person name="Kim J."/>
        </authorList>
    </citation>
    <scope>NUCLEOTIDE SEQUENCE [LARGE SCALE GENOMIC DNA]</scope>
    <source>
        <strain evidence="8">Teg-2019</strain>
        <tissue evidence="8">Adductor muscle</tissue>
    </source>
</reference>
<dbReference type="EMBL" id="JARBDR010000919">
    <property type="protein sequence ID" value="KAJ8300193.1"/>
    <property type="molecule type" value="Genomic_DNA"/>
</dbReference>
<feature type="chain" id="PRO_5047366341" description="Ig-like domain-containing protein" evidence="6">
    <location>
        <begin position="30"/>
        <end position="2424"/>
    </location>
</feature>
<keyword evidence="4" id="KW-0325">Glycoprotein</keyword>